<proteinExistence type="predicted"/>
<organism evidence="1 2">
    <name type="scientific">Cirrhinus molitorella</name>
    <name type="common">mud carp</name>
    <dbReference type="NCBI Taxonomy" id="172907"/>
    <lineage>
        <taxon>Eukaryota</taxon>
        <taxon>Metazoa</taxon>
        <taxon>Chordata</taxon>
        <taxon>Craniata</taxon>
        <taxon>Vertebrata</taxon>
        <taxon>Euteleostomi</taxon>
        <taxon>Actinopterygii</taxon>
        <taxon>Neopterygii</taxon>
        <taxon>Teleostei</taxon>
        <taxon>Ostariophysi</taxon>
        <taxon>Cypriniformes</taxon>
        <taxon>Cyprinidae</taxon>
        <taxon>Labeoninae</taxon>
        <taxon>Labeonini</taxon>
        <taxon>Cirrhinus</taxon>
    </lineage>
</organism>
<keyword evidence="2" id="KW-1185">Reference proteome</keyword>
<sequence>MKSFSAVACIGGPSCTRTARTGSPLFQGNSSAVMHSHANKLEQSTQAVSGSRAFTRTTIARKPAPEQNAWHG</sequence>
<evidence type="ECO:0000313" key="1">
    <source>
        <dbReference type="EMBL" id="KAL1260312.1"/>
    </source>
</evidence>
<protein>
    <submittedName>
        <fullName evidence="1">Uncharacterized protein</fullName>
    </submittedName>
</protein>
<reference evidence="1 2" key="1">
    <citation type="submission" date="2023-09" db="EMBL/GenBank/DDBJ databases">
        <authorList>
            <person name="Wang M."/>
        </authorList>
    </citation>
    <scope>NUCLEOTIDE SEQUENCE [LARGE SCALE GENOMIC DNA]</scope>
    <source>
        <strain evidence="1">GT-2023</strain>
        <tissue evidence="1">Liver</tissue>
    </source>
</reference>
<gene>
    <name evidence="1" type="ORF">QQF64_008139</name>
</gene>
<comment type="caution">
    <text evidence="1">The sequence shown here is derived from an EMBL/GenBank/DDBJ whole genome shotgun (WGS) entry which is preliminary data.</text>
</comment>
<accession>A0ABR3M5B7</accession>
<name>A0ABR3M5B7_9TELE</name>
<dbReference type="Proteomes" id="UP001558613">
    <property type="component" value="Unassembled WGS sequence"/>
</dbReference>
<evidence type="ECO:0000313" key="2">
    <source>
        <dbReference type="Proteomes" id="UP001558613"/>
    </source>
</evidence>
<dbReference type="EMBL" id="JAYMGO010000015">
    <property type="protein sequence ID" value="KAL1260312.1"/>
    <property type="molecule type" value="Genomic_DNA"/>
</dbReference>